<sequence length="202" mass="22048">MATAIKVIVSLSAVALGALWVAGCASASGVGTDVKVVDNLEIERYLGTWYELASVPLRAQRGCVGTTATYSLRGDGDIRVYNRCLKGGFDGKVSDITGRAWVSDERDPAKLNVRFFWPFKSPYWVVALDGGYRWAAVSGPEQEKLWILSRTPCINAQTFAQIYDGLDRRGFPVGALRATPQRDESGQRCEVKLPPEVADASE</sequence>
<dbReference type="EMBL" id="SADD01000008">
    <property type="protein sequence ID" value="RVU42875.1"/>
    <property type="molecule type" value="Genomic_DNA"/>
</dbReference>
<dbReference type="Pfam" id="PF08212">
    <property type="entry name" value="Lipocalin_2"/>
    <property type="match status" value="1"/>
</dbReference>
<comment type="similarity">
    <text evidence="1 2">Belongs to the calycin superfamily. Lipocalin family.</text>
</comment>
<evidence type="ECO:0000256" key="2">
    <source>
        <dbReference type="PIRNR" id="PIRNR036893"/>
    </source>
</evidence>
<reference evidence="5 6" key="1">
    <citation type="submission" date="2019-01" db="EMBL/GenBank/DDBJ databases">
        <title>Lujinxingia litoralis gen. nov., sp. nov. and Lujinxingia sediminis gen. nov., sp. nov., new members in the order Bradymonadales, isolated from coastal sediment.</title>
        <authorList>
            <person name="Li C.-M."/>
        </authorList>
    </citation>
    <scope>NUCLEOTIDE SEQUENCE [LARGE SCALE GENOMIC DNA]</scope>
    <source>
        <strain evidence="5 6">SEH01</strain>
    </source>
</reference>
<dbReference type="InterPro" id="IPR022271">
    <property type="entry name" value="Lipocalin_ApoD"/>
</dbReference>
<feature type="compositionally biased region" description="Basic and acidic residues" evidence="3">
    <location>
        <begin position="180"/>
        <end position="193"/>
    </location>
</feature>
<dbReference type="InterPro" id="IPR047202">
    <property type="entry name" value="Lipocalin_Blc-like_dom"/>
</dbReference>
<dbReference type="InterPro" id="IPR012674">
    <property type="entry name" value="Calycin"/>
</dbReference>
<evidence type="ECO:0000313" key="6">
    <source>
        <dbReference type="Proteomes" id="UP000282926"/>
    </source>
</evidence>
<feature type="signal peptide" evidence="2">
    <location>
        <begin position="1"/>
        <end position="27"/>
    </location>
</feature>
<evidence type="ECO:0000256" key="3">
    <source>
        <dbReference type="SAM" id="MobiDB-lite"/>
    </source>
</evidence>
<feature type="domain" description="Lipocalin/cytosolic fatty-acid binding" evidence="4">
    <location>
        <begin position="40"/>
        <end position="181"/>
    </location>
</feature>
<dbReference type="PANTHER" id="PTHR10612">
    <property type="entry name" value="APOLIPOPROTEIN D"/>
    <property type="match status" value="1"/>
</dbReference>
<protein>
    <recommendedName>
        <fullName evidence="4">Lipocalin/cytosolic fatty-acid binding domain-containing protein</fullName>
    </recommendedName>
</protein>
<evidence type="ECO:0000313" key="5">
    <source>
        <dbReference type="EMBL" id="RVU42875.1"/>
    </source>
</evidence>
<dbReference type="Proteomes" id="UP000282926">
    <property type="component" value="Unassembled WGS sequence"/>
</dbReference>
<keyword evidence="6" id="KW-1185">Reference proteome</keyword>
<dbReference type="InterPro" id="IPR000566">
    <property type="entry name" value="Lipocln_cytosolic_FA-bd_dom"/>
</dbReference>
<dbReference type="CDD" id="cd19438">
    <property type="entry name" value="lipocalin_Blc-like"/>
    <property type="match status" value="1"/>
</dbReference>
<dbReference type="Gene3D" id="2.40.128.20">
    <property type="match status" value="1"/>
</dbReference>
<dbReference type="PIRSF" id="PIRSF036893">
    <property type="entry name" value="Lipocalin_ApoD"/>
    <property type="match status" value="1"/>
</dbReference>
<proteinExistence type="inferred from homology"/>
<evidence type="ECO:0000256" key="1">
    <source>
        <dbReference type="ARBA" id="ARBA00006889"/>
    </source>
</evidence>
<dbReference type="PROSITE" id="PS51257">
    <property type="entry name" value="PROKAR_LIPOPROTEIN"/>
    <property type="match status" value="1"/>
</dbReference>
<feature type="region of interest" description="Disordered" evidence="3">
    <location>
        <begin position="179"/>
        <end position="202"/>
    </location>
</feature>
<feature type="chain" id="PRO_5045016239" description="Lipocalin/cytosolic fatty-acid binding domain-containing protein" evidence="2">
    <location>
        <begin position="28"/>
        <end position="202"/>
    </location>
</feature>
<dbReference type="PANTHER" id="PTHR10612:SF34">
    <property type="entry name" value="APOLIPOPROTEIN D"/>
    <property type="match status" value="1"/>
</dbReference>
<dbReference type="PRINTS" id="PR01171">
    <property type="entry name" value="BCTLIPOCALIN"/>
</dbReference>
<keyword evidence="2" id="KW-0732">Signal</keyword>
<comment type="caution">
    <text evidence="5">The sequence shown here is derived from an EMBL/GenBank/DDBJ whole genome shotgun (WGS) entry which is preliminary data.</text>
</comment>
<evidence type="ECO:0000259" key="4">
    <source>
        <dbReference type="Pfam" id="PF08212"/>
    </source>
</evidence>
<dbReference type="InterPro" id="IPR002446">
    <property type="entry name" value="Lipocalin_bac"/>
</dbReference>
<accession>A0ABY0CQS6</accession>
<dbReference type="SUPFAM" id="SSF50814">
    <property type="entry name" value="Lipocalins"/>
    <property type="match status" value="1"/>
</dbReference>
<gene>
    <name evidence="5" type="ORF">EA187_13630</name>
</gene>
<name>A0ABY0CQS6_9DELT</name>
<organism evidence="5 6">
    <name type="scientific">Lujinxingia sediminis</name>
    <dbReference type="NCBI Taxonomy" id="2480984"/>
    <lineage>
        <taxon>Bacteria</taxon>
        <taxon>Deltaproteobacteria</taxon>
        <taxon>Bradymonadales</taxon>
        <taxon>Lujinxingiaceae</taxon>
        <taxon>Lujinxingia</taxon>
    </lineage>
</organism>
<dbReference type="RefSeq" id="WP_127780619.1">
    <property type="nucleotide sequence ID" value="NZ_SADD01000008.1"/>
</dbReference>